<evidence type="ECO:0000256" key="2">
    <source>
        <dbReference type="ARBA" id="ARBA00007783"/>
    </source>
</evidence>
<keyword evidence="6 8" id="KW-1133">Transmembrane helix</keyword>
<gene>
    <name evidence="10" type="ORF">BLM47_01485</name>
</gene>
<feature type="domain" description="ABC transmembrane type-2" evidence="9">
    <location>
        <begin position="149"/>
        <end position="376"/>
    </location>
</feature>
<dbReference type="EMBL" id="MOXJ01000002">
    <property type="protein sequence ID" value="PDO11447.1"/>
    <property type="molecule type" value="Genomic_DNA"/>
</dbReference>
<evidence type="ECO:0000256" key="6">
    <source>
        <dbReference type="ARBA" id="ARBA00022989"/>
    </source>
</evidence>
<evidence type="ECO:0000256" key="5">
    <source>
        <dbReference type="ARBA" id="ARBA00022692"/>
    </source>
</evidence>
<feature type="transmembrane region" description="Helical" evidence="8">
    <location>
        <begin position="187"/>
        <end position="207"/>
    </location>
</feature>
<comment type="subcellular location">
    <subcellularLocation>
        <location evidence="1">Cell membrane</location>
        <topology evidence="1">Multi-pass membrane protein</topology>
    </subcellularLocation>
</comment>
<evidence type="ECO:0000313" key="10">
    <source>
        <dbReference type="EMBL" id="PDO11447.1"/>
    </source>
</evidence>
<comment type="similarity">
    <text evidence="2">Belongs to the ABC-2 integral membrane protein family.</text>
</comment>
<feature type="transmembrane region" description="Helical" evidence="8">
    <location>
        <begin position="228"/>
        <end position="251"/>
    </location>
</feature>
<dbReference type="Pfam" id="PF12698">
    <property type="entry name" value="ABC2_membrane_3"/>
    <property type="match status" value="1"/>
</dbReference>
<evidence type="ECO:0000256" key="3">
    <source>
        <dbReference type="ARBA" id="ARBA00022448"/>
    </source>
</evidence>
<accession>A0A2A6E3V4</accession>
<dbReference type="Proteomes" id="UP000243688">
    <property type="component" value="Unassembled WGS sequence"/>
</dbReference>
<keyword evidence="5 8" id="KW-0812">Transmembrane</keyword>
<comment type="caution">
    <text evidence="10">The sequence shown here is derived from an EMBL/GenBank/DDBJ whole genome shotgun (WGS) entry which is preliminary data.</text>
</comment>
<dbReference type="Gene3D" id="3.40.1710.10">
    <property type="entry name" value="abc type-2 transporter like domain"/>
    <property type="match status" value="1"/>
</dbReference>
<evidence type="ECO:0000256" key="4">
    <source>
        <dbReference type="ARBA" id="ARBA00022475"/>
    </source>
</evidence>
<dbReference type="PANTHER" id="PTHR30294:SF38">
    <property type="entry name" value="TRANSPORT PERMEASE PROTEIN"/>
    <property type="match status" value="1"/>
</dbReference>
<dbReference type="GO" id="GO:0005886">
    <property type="term" value="C:plasma membrane"/>
    <property type="evidence" value="ECO:0007669"/>
    <property type="project" value="UniProtKB-SubCell"/>
</dbReference>
<protein>
    <submittedName>
        <fullName evidence="10">ABC transporter permease</fullName>
    </submittedName>
</protein>
<proteinExistence type="inferred from homology"/>
<dbReference type="AlphaFoldDB" id="A0A2A6E3V4"/>
<reference evidence="10 11" key="1">
    <citation type="submission" date="2016-12" db="EMBL/GenBank/DDBJ databases">
        <title>Candidatus Reconcilibacillus cellulovorans genome.</title>
        <authorList>
            <person name="Kolinko S."/>
            <person name="Wu Y.-W."/>
            <person name="Tachea F."/>
            <person name="Denzel E."/>
            <person name="Hiras J."/>
            <person name="Baecker N."/>
            <person name="Chan L.J."/>
            <person name="Eichorst S.A."/>
            <person name="Frey D."/>
            <person name="Adams P.D."/>
            <person name="Pray T."/>
            <person name="Tanjore D."/>
            <person name="Petzold C.J."/>
            <person name="Gladden J.M."/>
            <person name="Simmons B.A."/>
            <person name="Singer S.W."/>
        </authorList>
    </citation>
    <scope>NUCLEOTIDE SEQUENCE [LARGE SCALE GENOMIC DNA]</scope>
    <source>
        <strain evidence="10">JTherm</strain>
    </source>
</reference>
<dbReference type="InterPro" id="IPR013525">
    <property type="entry name" value="ABC2_TM"/>
</dbReference>
<evidence type="ECO:0000256" key="1">
    <source>
        <dbReference type="ARBA" id="ARBA00004651"/>
    </source>
</evidence>
<dbReference type="GO" id="GO:0140359">
    <property type="term" value="F:ABC-type transporter activity"/>
    <property type="evidence" value="ECO:0007669"/>
    <property type="project" value="InterPro"/>
</dbReference>
<feature type="transmembrane region" description="Helical" evidence="8">
    <location>
        <begin position="297"/>
        <end position="315"/>
    </location>
</feature>
<evidence type="ECO:0000256" key="8">
    <source>
        <dbReference type="SAM" id="Phobius"/>
    </source>
</evidence>
<feature type="transmembrane region" description="Helical" evidence="8">
    <location>
        <begin position="351"/>
        <end position="371"/>
    </location>
</feature>
<keyword evidence="7 8" id="KW-0472">Membrane</keyword>
<feature type="transmembrane region" description="Helical" evidence="8">
    <location>
        <begin position="21"/>
        <end position="45"/>
    </location>
</feature>
<dbReference type="PROSITE" id="PS51012">
    <property type="entry name" value="ABC_TM2"/>
    <property type="match status" value="1"/>
</dbReference>
<organism evidence="10 11">
    <name type="scientific">Candidatus Reconcilbacillus cellulovorans</name>
    <dbReference type="NCBI Taxonomy" id="1906605"/>
    <lineage>
        <taxon>Bacteria</taxon>
        <taxon>Bacillati</taxon>
        <taxon>Bacillota</taxon>
        <taxon>Bacilli</taxon>
        <taxon>Bacillales</taxon>
        <taxon>Paenibacillaceae</taxon>
        <taxon>Candidatus Reconcilbacillus</taxon>
    </lineage>
</organism>
<keyword evidence="4" id="KW-1003">Cell membrane</keyword>
<dbReference type="PANTHER" id="PTHR30294">
    <property type="entry name" value="MEMBRANE COMPONENT OF ABC TRANSPORTER YHHJ-RELATED"/>
    <property type="match status" value="1"/>
</dbReference>
<name>A0A2A6E3V4_9BACL</name>
<keyword evidence="3" id="KW-0813">Transport</keyword>
<evidence type="ECO:0000313" key="11">
    <source>
        <dbReference type="Proteomes" id="UP000243688"/>
    </source>
</evidence>
<evidence type="ECO:0000259" key="9">
    <source>
        <dbReference type="PROSITE" id="PS51012"/>
    </source>
</evidence>
<feature type="transmembrane region" description="Helical" evidence="8">
    <location>
        <begin position="263"/>
        <end position="285"/>
    </location>
</feature>
<evidence type="ECO:0000256" key="7">
    <source>
        <dbReference type="ARBA" id="ARBA00023136"/>
    </source>
</evidence>
<dbReference type="InterPro" id="IPR047817">
    <property type="entry name" value="ABC2_TM_bact-type"/>
</dbReference>
<dbReference type="InterPro" id="IPR051449">
    <property type="entry name" value="ABC-2_transporter_component"/>
</dbReference>
<sequence>MAKVWHLAVKDLRLLMRDVPGLVFLFITPIVIIAVASFALSGVFANEARPFDLPVVLEDDGEAARALVDALSGIGAFRVLTTYEGDEGGQAQMTRNKAKQLLKDTKAAVVIPNGFSDALAKGEPAKLIVLSDPSDRVIPSVVHQTMTQLATQLALARSGQRLPPVEVVQEVPVDASGERPTPFEANVPGYAVMFMLLGTTMGAVALLEERENGTLRKLRTLPVSAADILGGKALSNFLTALVQSAVLFAAGRLLFGMRLGESIAGLILMIVCTAFAATGQAMLLASLCKTRAQANGVSILVVLTMSALGGSWWPLYIEPEWMQKAAHVTVTAWAMDGFTALLVYGGGLADVWRPATALAAMGAAFLAAGWWRFSRKERFL</sequence>